<feature type="transmembrane region" description="Helical" evidence="9">
    <location>
        <begin position="125"/>
        <end position="149"/>
    </location>
</feature>
<evidence type="ECO:0000256" key="6">
    <source>
        <dbReference type="ARBA" id="ARBA00022989"/>
    </source>
</evidence>
<feature type="transmembrane region" description="Helical" evidence="9">
    <location>
        <begin position="336"/>
        <end position="356"/>
    </location>
</feature>
<evidence type="ECO:0000256" key="7">
    <source>
        <dbReference type="ARBA" id="ARBA00023136"/>
    </source>
</evidence>
<reference evidence="11" key="2">
    <citation type="submission" date="2023-07" db="EMBL/GenBank/DDBJ databases">
        <title>Genome-based characterization of strain KMM 296 and proposal for reclassification of Cobetia litoralis and Cobetia pacifica, and emended description of the species Cobetia amphilecti and Cobetia marina.</title>
        <authorList>
            <person name="Balabanova L."/>
            <person name="Nedashkovskaya O."/>
        </authorList>
    </citation>
    <scope>NUCLEOTIDE SEQUENCE [LARGE SCALE GENOMIC DNA]</scope>
    <source>
        <strain evidence="11">NRIC 0815</strain>
    </source>
</reference>
<feature type="transmembrane region" description="Helical" evidence="9">
    <location>
        <begin position="368"/>
        <end position="389"/>
    </location>
</feature>
<evidence type="ECO:0000256" key="9">
    <source>
        <dbReference type="SAM" id="Phobius"/>
    </source>
</evidence>
<feature type="transmembrane region" description="Helical" evidence="9">
    <location>
        <begin position="212"/>
        <end position="231"/>
    </location>
</feature>
<keyword evidence="7 9" id="KW-0472">Membrane</keyword>
<feature type="transmembrane region" description="Helical" evidence="9">
    <location>
        <begin position="468"/>
        <end position="492"/>
    </location>
</feature>
<dbReference type="GeneID" id="97326717"/>
<evidence type="ECO:0000256" key="1">
    <source>
        <dbReference type="ARBA" id="ARBA00004651"/>
    </source>
</evidence>
<feature type="region of interest" description="Disordered" evidence="8">
    <location>
        <begin position="1"/>
        <end position="33"/>
    </location>
</feature>
<evidence type="ECO:0000256" key="3">
    <source>
        <dbReference type="ARBA" id="ARBA00022448"/>
    </source>
</evidence>
<evidence type="ECO:0000256" key="5">
    <source>
        <dbReference type="ARBA" id="ARBA00022692"/>
    </source>
</evidence>
<organism evidence="10 11">
    <name type="scientific">Cobetia amphilecti</name>
    <dbReference type="NCBI Taxonomy" id="1055104"/>
    <lineage>
        <taxon>Bacteria</taxon>
        <taxon>Pseudomonadati</taxon>
        <taxon>Pseudomonadota</taxon>
        <taxon>Gammaproteobacteria</taxon>
        <taxon>Oceanospirillales</taxon>
        <taxon>Halomonadaceae</taxon>
        <taxon>Cobetia</taxon>
    </lineage>
</organism>
<keyword evidence="6 9" id="KW-1133">Transmembrane helix</keyword>
<feature type="compositionally biased region" description="Polar residues" evidence="8">
    <location>
        <begin position="21"/>
        <end position="33"/>
    </location>
</feature>
<keyword evidence="4" id="KW-1003">Cell membrane</keyword>
<evidence type="ECO:0000256" key="4">
    <source>
        <dbReference type="ARBA" id="ARBA00022475"/>
    </source>
</evidence>
<dbReference type="RefSeq" id="WP_284727022.1">
    <property type="nucleotide sequence ID" value="NZ_CP136695.1"/>
</dbReference>
<accession>A0ABT6UQP5</accession>
<name>A0ABT6UQP5_9GAMM</name>
<evidence type="ECO:0000256" key="8">
    <source>
        <dbReference type="SAM" id="MobiDB-lite"/>
    </source>
</evidence>
<comment type="similarity">
    <text evidence="2">Belongs to the BCCT transporter (TC 2.A.15) family.</text>
</comment>
<evidence type="ECO:0000256" key="2">
    <source>
        <dbReference type="ARBA" id="ARBA00005658"/>
    </source>
</evidence>
<keyword evidence="11" id="KW-1185">Reference proteome</keyword>
<gene>
    <name evidence="10" type="ORF">QLT01_11750</name>
</gene>
<protein>
    <submittedName>
        <fullName evidence="10">BCCT family transporter</fullName>
    </submittedName>
</protein>
<evidence type="ECO:0000313" key="11">
    <source>
        <dbReference type="Proteomes" id="UP001229025"/>
    </source>
</evidence>
<feature type="transmembrane region" description="Helical" evidence="9">
    <location>
        <begin position="169"/>
        <end position="192"/>
    </location>
</feature>
<comment type="subcellular location">
    <subcellularLocation>
        <location evidence="1">Cell membrane</location>
        <topology evidence="1">Multi-pass membrane protein</topology>
    </subcellularLocation>
</comment>
<feature type="transmembrane region" description="Helical" evidence="9">
    <location>
        <begin position="409"/>
        <end position="432"/>
    </location>
</feature>
<feature type="transmembrane region" description="Helical" evidence="9">
    <location>
        <begin position="444"/>
        <end position="462"/>
    </location>
</feature>
<evidence type="ECO:0000313" key="10">
    <source>
        <dbReference type="EMBL" id="MDI5885027.1"/>
    </source>
</evidence>
<feature type="transmembrane region" description="Helical" evidence="9">
    <location>
        <begin position="251"/>
        <end position="269"/>
    </location>
</feature>
<dbReference type="Proteomes" id="UP001229025">
    <property type="component" value="Unassembled WGS sequence"/>
</dbReference>
<proteinExistence type="inferred from homology"/>
<dbReference type="Pfam" id="PF02028">
    <property type="entry name" value="BCCT"/>
    <property type="match status" value="1"/>
</dbReference>
<dbReference type="EMBL" id="JASCSA010000008">
    <property type="protein sequence ID" value="MDI5885027.1"/>
    <property type="molecule type" value="Genomic_DNA"/>
</dbReference>
<feature type="compositionally biased region" description="Low complexity" evidence="8">
    <location>
        <begin position="1"/>
        <end position="20"/>
    </location>
</feature>
<reference evidence="10 11" key="1">
    <citation type="submission" date="2023-04" db="EMBL/GenBank/DDBJ databases">
        <authorList>
            <person name="Otstavnykh N."/>
            <person name="Seitkalieva A."/>
            <person name="Bystritskaya E."/>
        </authorList>
    </citation>
    <scope>NUCLEOTIDE SEQUENCE [LARGE SCALE GENOMIC DNA]</scope>
    <source>
        <strain evidence="10 11">NRIC 0815</strain>
    </source>
</reference>
<feature type="transmembrane region" description="Helical" evidence="9">
    <location>
        <begin position="281"/>
        <end position="305"/>
    </location>
</feature>
<feature type="transmembrane region" description="Helical" evidence="9">
    <location>
        <begin position="91"/>
        <end position="113"/>
    </location>
</feature>
<sequence>MTHHSPSAQPASDQSASEQSVSGQSNHEQQNTHSADDICGLGHSACGKEQYLTSIATVCVIALLIGAAALFPQGFLASLDLIKGSVIGNFGFLFTWPAFAVSLLLVAVCFTPLGKLRFGEGDPEFHTLSWMGMLFATGMGIGLLTWGVLEPKYHTDAGLSTDMALLNAFNHWGLLAWAGYLAIGALFAHAMYNMKMVKPAEELLGNGLWSKLNLISLVVSTVIGLSLSFTYATTPIQQGLVKLVGIEFSPTLIICVLAVCAIISSASGLKRGIKWLSNYNTLFAIILMLGVLVLTVPGDILSTFVRLVPEYLLKYPAMATDIGLGDPERKTWLADWLYAFEAAWYGWFIFTGVFIARISKGRTLRGMVLGVMLVPTLFSCLWFVVFGLGSLSLGVDDVFKLIDTIDSSGLLSLILTLNILLFFITSADSAGLVCEMLTVKRSRAFWIVSMAALAVVVSWLGGDVYKTLLSLISVAAIPVAFGIFALVIAFVIRVRRDRATRAVPAPAPLTQR</sequence>
<dbReference type="PANTHER" id="PTHR30047:SF7">
    <property type="entry name" value="HIGH-AFFINITY CHOLINE TRANSPORT PROTEIN"/>
    <property type="match status" value="1"/>
</dbReference>
<keyword evidence="5 9" id="KW-0812">Transmembrane</keyword>
<comment type="caution">
    <text evidence="10">The sequence shown here is derived from an EMBL/GenBank/DDBJ whole genome shotgun (WGS) entry which is preliminary data.</text>
</comment>
<feature type="transmembrane region" description="Helical" evidence="9">
    <location>
        <begin position="51"/>
        <end position="71"/>
    </location>
</feature>
<keyword evidence="3" id="KW-0813">Transport</keyword>
<dbReference type="InterPro" id="IPR000060">
    <property type="entry name" value="BCCT_transptr"/>
</dbReference>
<dbReference type="PANTHER" id="PTHR30047">
    <property type="entry name" value="HIGH-AFFINITY CHOLINE TRANSPORT PROTEIN-RELATED"/>
    <property type="match status" value="1"/>
</dbReference>